<organism evidence="7 8">
    <name type="scientific">Leucobacter iarius</name>
    <dbReference type="NCBI Taxonomy" id="333963"/>
    <lineage>
        <taxon>Bacteria</taxon>
        <taxon>Bacillati</taxon>
        <taxon>Actinomycetota</taxon>
        <taxon>Actinomycetes</taxon>
        <taxon>Micrococcales</taxon>
        <taxon>Microbacteriaceae</taxon>
        <taxon>Leucobacter</taxon>
    </lineage>
</organism>
<dbReference type="InterPro" id="IPR000675">
    <property type="entry name" value="Cutinase/axe"/>
</dbReference>
<dbReference type="Gene3D" id="3.40.50.1820">
    <property type="entry name" value="alpha/beta hydrolase"/>
    <property type="match status" value="1"/>
</dbReference>
<evidence type="ECO:0000313" key="8">
    <source>
        <dbReference type="Proteomes" id="UP001500851"/>
    </source>
</evidence>
<dbReference type="PANTHER" id="PTHR33630">
    <property type="entry name" value="CUTINASE RV1984C-RELATED-RELATED"/>
    <property type="match status" value="1"/>
</dbReference>
<gene>
    <name evidence="7" type="ORF">GCM10009768_20220</name>
</gene>
<protein>
    <recommendedName>
        <fullName evidence="9">Cutinase</fullName>
    </recommendedName>
</protein>
<evidence type="ECO:0000256" key="5">
    <source>
        <dbReference type="SAM" id="MobiDB-lite"/>
    </source>
</evidence>
<evidence type="ECO:0000256" key="3">
    <source>
        <dbReference type="ARBA" id="ARBA00022801"/>
    </source>
</evidence>
<accession>A0ABN2LJU5</accession>
<evidence type="ECO:0000256" key="1">
    <source>
        <dbReference type="ARBA" id="ARBA00007534"/>
    </source>
</evidence>
<feature type="region of interest" description="Disordered" evidence="5">
    <location>
        <begin position="44"/>
        <end position="76"/>
    </location>
</feature>
<feature type="signal peptide" evidence="6">
    <location>
        <begin position="1"/>
        <end position="40"/>
    </location>
</feature>
<evidence type="ECO:0000256" key="6">
    <source>
        <dbReference type="SAM" id="SignalP"/>
    </source>
</evidence>
<keyword evidence="6" id="KW-0732">Signal</keyword>
<feature type="chain" id="PRO_5047478147" description="Cutinase" evidence="6">
    <location>
        <begin position="41"/>
        <end position="292"/>
    </location>
</feature>
<dbReference type="SMART" id="SM01110">
    <property type="entry name" value="Cutinase"/>
    <property type="match status" value="1"/>
</dbReference>
<keyword evidence="3" id="KW-0378">Hydrolase</keyword>
<evidence type="ECO:0000256" key="4">
    <source>
        <dbReference type="ARBA" id="ARBA00023157"/>
    </source>
</evidence>
<dbReference type="RefSeq" id="WP_344031964.1">
    <property type="nucleotide sequence ID" value="NZ_BAAAOB010000002.1"/>
</dbReference>
<dbReference type="SUPFAM" id="SSF53474">
    <property type="entry name" value="alpha/beta-Hydrolases"/>
    <property type="match status" value="1"/>
</dbReference>
<comment type="similarity">
    <text evidence="1">Belongs to the cutinase family.</text>
</comment>
<dbReference type="EMBL" id="BAAAOB010000002">
    <property type="protein sequence ID" value="GAA1791164.1"/>
    <property type="molecule type" value="Genomic_DNA"/>
</dbReference>
<dbReference type="PANTHER" id="PTHR33630:SF9">
    <property type="entry name" value="CUTINASE 4"/>
    <property type="match status" value="1"/>
</dbReference>
<sequence>MRDRAMDSTVRGRRVRPVRSRRAALAAVLGLAVLLPPALSACAPEPDAQATRSSLSKVTEPAAPPKAAEKFDAKKHPEPVAQPEYCTAYLVITARGTGEPVGNQLVTPVARRIAEARPGEMLTVDLFYPADTDINEGGTEGVRRLIDQLNVQAEHCPDQRTILLGYSQGAFVIGDALADPKDRLIGETVGELDAAAKDRILAVVLYGDPRFAGGEPYDVGTFTEKVGGILPRRAGVLAPFADRIRDYCVKNDFVCQASDSLDEKGHVSYYRNGMQAEGAAFVIGRLGPRERR</sequence>
<dbReference type="InterPro" id="IPR029058">
    <property type="entry name" value="AB_hydrolase_fold"/>
</dbReference>
<evidence type="ECO:0000256" key="2">
    <source>
        <dbReference type="ARBA" id="ARBA00022487"/>
    </source>
</evidence>
<proteinExistence type="inferred from homology"/>
<dbReference type="Proteomes" id="UP001500851">
    <property type="component" value="Unassembled WGS sequence"/>
</dbReference>
<feature type="compositionally biased region" description="Basic and acidic residues" evidence="5">
    <location>
        <begin position="67"/>
        <end position="76"/>
    </location>
</feature>
<comment type="caution">
    <text evidence="7">The sequence shown here is derived from an EMBL/GenBank/DDBJ whole genome shotgun (WGS) entry which is preliminary data.</text>
</comment>
<dbReference type="Pfam" id="PF01083">
    <property type="entry name" value="Cutinase"/>
    <property type="match status" value="1"/>
</dbReference>
<evidence type="ECO:0000313" key="7">
    <source>
        <dbReference type="EMBL" id="GAA1791164.1"/>
    </source>
</evidence>
<keyword evidence="4" id="KW-1015">Disulfide bond</keyword>
<name>A0ABN2LJU5_9MICO</name>
<keyword evidence="8" id="KW-1185">Reference proteome</keyword>
<keyword evidence="2" id="KW-0719">Serine esterase</keyword>
<reference evidence="7 8" key="1">
    <citation type="journal article" date="2019" name="Int. J. Syst. Evol. Microbiol.">
        <title>The Global Catalogue of Microorganisms (GCM) 10K type strain sequencing project: providing services to taxonomists for standard genome sequencing and annotation.</title>
        <authorList>
            <consortium name="The Broad Institute Genomics Platform"/>
            <consortium name="The Broad Institute Genome Sequencing Center for Infectious Disease"/>
            <person name="Wu L."/>
            <person name="Ma J."/>
        </authorList>
    </citation>
    <scope>NUCLEOTIDE SEQUENCE [LARGE SCALE GENOMIC DNA]</scope>
    <source>
        <strain evidence="7 8">JCM 14736</strain>
    </source>
</reference>
<evidence type="ECO:0008006" key="9">
    <source>
        <dbReference type="Google" id="ProtNLM"/>
    </source>
</evidence>